<dbReference type="EMBL" id="QGKY02000089">
    <property type="protein sequence ID" value="KAF2611098.1"/>
    <property type="molecule type" value="Genomic_DNA"/>
</dbReference>
<accession>A0A8S9LZQ0</accession>
<gene>
    <name evidence="1" type="ORF">F2Q70_00013797</name>
</gene>
<evidence type="ECO:0000313" key="1">
    <source>
        <dbReference type="EMBL" id="KAF2611098.1"/>
    </source>
</evidence>
<proteinExistence type="predicted"/>
<dbReference type="AlphaFoldDB" id="A0A8S9LZQ0"/>
<protein>
    <submittedName>
        <fullName evidence="1">Uncharacterized protein</fullName>
    </submittedName>
</protein>
<reference evidence="1" key="1">
    <citation type="submission" date="2019-12" db="EMBL/GenBank/DDBJ databases">
        <title>Genome sequencing and annotation of Brassica cretica.</title>
        <authorList>
            <person name="Studholme D.J."/>
            <person name="Sarris P.F."/>
        </authorList>
    </citation>
    <scope>NUCLEOTIDE SEQUENCE</scope>
    <source>
        <strain evidence="1">PFS-102/07</strain>
        <tissue evidence="1">Leaf</tissue>
    </source>
</reference>
<name>A0A8S9LZQ0_BRACR</name>
<comment type="caution">
    <text evidence="1">The sequence shown here is derived from an EMBL/GenBank/DDBJ whole genome shotgun (WGS) entry which is preliminary data.</text>
</comment>
<sequence>MHLAASSCIFASLPNPIRHYLQRRKIVSWLLSSWDPNSATADPLLKATPSGSTPGSQTLASSPPVSCFPRSITCFAYLELEANSLHNGISVKTSTHPIFRSCDIIFFQSRPKQNVRQTVDGIAVLQTKGVMVFRVTPKGNAVYTQDIGDLTIFISKAEAFCVRASSRTTSTSLSNIYMLLYYHYSNGLEREEGTPRVRRRRRPAGSARCGRGLGLGHGLGLGLGRGLGSWVLGLGSWVLGLGGGSPAQ</sequence>
<organism evidence="1">
    <name type="scientific">Brassica cretica</name>
    <name type="common">Mustard</name>
    <dbReference type="NCBI Taxonomy" id="69181"/>
    <lineage>
        <taxon>Eukaryota</taxon>
        <taxon>Viridiplantae</taxon>
        <taxon>Streptophyta</taxon>
        <taxon>Embryophyta</taxon>
        <taxon>Tracheophyta</taxon>
        <taxon>Spermatophyta</taxon>
        <taxon>Magnoliopsida</taxon>
        <taxon>eudicotyledons</taxon>
        <taxon>Gunneridae</taxon>
        <taxon>Pentapetalae</taxon>
        <taxon>rosids</taxon>
        <taxon>malvids</taxon>
        <taxon>Brassicales</taxon>
        <taxon>Brassicaceae</taxon>
        <taxon>Brassiceae</taxon>
        <taxon>Brassica</taxon>
    </lineage>
</organism>